<accession>A0ABT2JJA9</accession>
<name>A0ABT2JJA9_9PSEU</name>
<organism evidence="2 3">
    <name type="scientific">Actinophytocola gossypii</name>
    <dbReference type="NCBI Taxonomy" id="2812003"/>
    <lineage>
        <taxon>Bacteria</taxon>
        <taxon>Bacillati</taxon>
        <taxon>Actinomycetota</taxon>
        <taxon>Actinomycetes</taxon>
        <taxon>Pseudonocardiales</taxon>
        <taxon>Pseudonocardiaceae</taxon>
    </lineage>
</organism>
<feature type="domain" description="TipAS antibiotic-recognition" evidence="1">
    <location>
        <begin position="32"/>
        <end position="75"/>
    </location>
</feature>
<sequence>MDFDLGAIATIAPTPRSPTRISWGPTAPPGRFHNCDHDAHRELVAAYLTNERIDLNFDDVAPGLSRYVHDAITANANRQSTRRPFGVGLGVEQMLCGV</sequence>
<proteinExistence type="predicted"/>
<comment type="caution">
    <text evidence="2">The sequence shown here is derived from an EMBL/GenBank/DDBJ whole genome shotgun (WGS) entry which is preliminary data.</text>
</comment>
<evidence type="ECO:0000313" key="3">
    <source>
        <dbReference type="Proteomes" id="UP001156441"/>
    </source>
</evidence>
<dbReference type="Gene3D" id="1.10.490.50">
    <property type="entry name" value="Antibiotic binding domain of TipA-like multidrug resistance regulators"/>
    <property type="match status" value="1"/>
</dbReference>
<gene>
    <name evidence="2" type="ORF">JT362_33165</name>
</gene>
<reference evidence="2 3" key="1">
    <citation type="submission" date="2021-02" db="EMBL/GenBank/DDBJ databases">
        <title>Actinophytocola xerophila sp. nov., isolated from soil of cotton cropping field.</title>
        <authorList>
            <person name="Huang R."/>
            <person name="Chen X."/>
            <person name="Ge X."/>
            <person name="Liu W."/>
        </authorList>
    </citation>
    <scope>NUCLEOTIDE SEQUENCE [LARGE SCALE GENOMIC DNA]</scope>
    <source>
        <strain evidence="2 3">S1-96</strain>
    </source>
</reference>
<evidence type="ECO:0000259" key="1">
    <source>
        <dbReference type="Pfam" id="PF07739"/>
    </source>
</evidence>
<protein>
    <submittedName>
        <fullName evidence="2">TipAS antibiotic-recognition domain-containing protein</fullName>
    </submittedName>
</protein>
<dbReference type="InterPro" id="IPR036244">
    <property type="entry name" value="TipA-like_antibiotic-bd"/>
</dbReference>
<dbReference type="Pfam" id="PF07739">
    <property type="entry name" value="TipAS"/>
    <property type="match status" value="1"/>
</dbReference>
<dbReference type="InterPro" id="IPR012925">
    <property type="entry name" value="TipAS_dom"/>
</dbReference>
<keyword evidence="3" id="KW-1185">Reference proteome</keyword>
<evidence type="ECO:0000313" key="2">
    <source>
        <dbReference type="EMBL" id="MCT2587972.1"/>
    </source>
</evidence>
<dbReference type="EMBL" id="JAFFZE010000030">
    <property type="protein sequence ID" value="MCT2587972.1"/>
    <property type="molecule type" value="Genomic_DNA"/>
</dbReference>
<dbReference type="Proteomes" id="UP001156441">
    <property type="component" value="Unassembled WGS sequence"/>
</dbReference>
<dbReference type="SUPFAM" id="SSF89082">
    <property type="entry name" value="Antibiotic binding domain of TipA-like multidrug resistance regulators"/>
    <property type="match status" value="1"/>
</dbReference>